<name>A0AAD4Y8Y3_OVIAM</name>
<evidence type="ECO:0000259" key="2">
    <source>
        <dbReference type="Pfam" id="PF24759"/>
    </source>
</evidence>
<dbReference type="InterPro" id="IPR056381">
    <property type="entry name" value="Znf_C2HC_ASCIZ_3rd"/>
</dbReference>
<feature type="domain" description="ASCIZ forth C2H2 zinc finger" evidence="3">
    <location>
        <begin position="34"/>
        <end position="56"/>
    </location>
</feature>
<organism evidence="4 5">
    <name type="scientific">Ovis ammon polii</name>
    <dbReference type="NCBI Taxonomy" id="230172"/>
    <lineage>
        <taxon>Eukaryota</taxon>
        <taxon>Metazoa</taxon>
        <taxon>Chordata</taxon>
        <taxon>Craniata</taxon>
        <taxon>Vertebrata</taxon>
        <taxon>Euteleostomi</taxon>
        <taxon>Mammalia</taxon>
        <taxon>Eutheria</taxon>
        <taxon>Laurasiatheria</taxon>
        <taxon>Artiodactyla</taxon>
        <taxon>Ruminantia</taxon>
        <taxon>Pecora</taxon>
        <taxon>Bovidae</taxon>
        <taxon>Caprinae</taxon>
        <taxon>Ovis</taxon>
    </lineage>
</organism>
<dbReference type="AlphaFoldDB" id="A0AAD4Y8Y3"/>
<proteinExistence type="predicted"/>
<reference evidence="4" key="1">
    <citation type="submission" date="2022-03" db="EMBL/GenBank/DDBJ databases">
        <title>Genomic analyses of argali, domestic sheep and their hybrids provide insights into chromosomal evolution, heterosis and genetic basis of agronomic traits.</title>
        <authorList>
            <person name="Li M."/>
        </authorList>
    </citation>
    <scope>NUCLEOTIDE SEQUENCE</scope>
    <source>
        <strain evidence="4">CAU-MHL-2022a</strain>
        <tissue evidence="4">Skin</tissue>
    </source>
</reference>
<gene>
    <name evidence="4" type="ORF">MG293_012669</name>
</gene>
<evidence type="ECO:0008006" key="6">
    <source>
        <dbReference type="Google" id="ProtNLM"/>
    </source>
</evidence>
<comment type="caution">
    <text evidence="4">The sequence shown here is derived from an EMBL/GenBank/DDBJ whole genome shotgun (WGS) entry which is preliminary data.</text>
</comment>
<evidence type="ECO:0000313" key="5">
    <source>
        <dbReference type="Proteomes" id="UP001214576"/>
    </source>
</evidence>
<dbReference type="EMBL" id="JAKZEL010000014">
    <property type="protein sequence ID" value="KAI4537806.1"/>
    <property type="molecule type" value="Genomic_DNA"/>
</dbReference>
<dbReference type="InterPro" id="IPR056380">
    <property type="entry name" value="Znf_C2H2_ASCIZ_4th"/>
</dbReference>
<dbReference type="GO" id="GO:0045944">
    <property type="term" value="P:positive regulation of transcription by RNA polymerase II"/>
    <property type="evidence" value="ECO:0007669"/>
    <property type="project" value="InterPro"/>
</dbReference>
<dbReference type="GO" id="GO:0000981">
    <property type="term" value="F:DNA-binding transcription factor activity, RNA polymerase II-specific"/>
    <property type="evidence" value="ECO:0007669"/>
    <property type="project" value="TreeGrafter"/>
</dbReference>
<dbReference type="GO" id="GO:0005634">
    <property type="term" value="C:nucleus"/>
    <property type="evidence" value="ECO:0007669"/>
    <property type="project" value="TreeGrafter"/>
</dbReference>
<keyword evidence="5" id="KW-1185">Reference proteome</keyword>
<dbReference type="Proteomes" id="UP001214576">
    <property type="component" value="Unassembled WGS sequence"/>
</dbReference>
<dbReference type="InterPro" id="IPR055303">
    <property type="entry name" value="ATMIN"/>
</dbReference>
<sequence>MKVHAEKKHTCSKRSNSYGTKWDLKRHAEDCGKTFQCTCGCPYASYRTGHEIPAEHKDPPSKKRKMENCLRSWKLSGKTVESLSNQPIPQPDVPELESLEIKLVASSEDSCNSNDKQQTLPAAPRYPQMLLLPKPKVALVKLPIMQFSPVPVFMPTADSSAQPVVLVVDHQGSAPGAVHLLPLSIGTLTLSLDLEALSKVVNPVAVEPISTDNIISSSLEAETVTHELLPQNHPKTLTQDIEKFAPNFSAWNSTLSSENMTDNQTQSMDLLSDLENILSSNLPGQTLDNHSLLSDTNTEPDTQLPSGPIQNPAVDFDTEEFFSALNTQTQTKESKLSTMTTEPALELLDIETQTDFFLADPSA</sequence>
<evidence type="ECO:0000313" key="4">
    <source>
        <dbReference type="EMBL" id="KAI4537806.1"/>
    </source>
</evidence>
<dbReference type="PANTHER" id="PTHR46664">
    <property type="entry name" value="ATM INTERACTOR"/>
    <property type="match status" value="1"/>
</dbReference>
<evidence type="ECO:0000259" key="3">
    <source>
        <dbReference type="Pfam" id="PF24761"/>
    </source>
</evidence>
<feature type="domain" description="ASCIZ third C2HC zinc finger" evidence="2">
    <location>
        <begin position="8"/>
        <end position="32"/>
    </location>
</feature>
<accession>A0AAD4Y8Y3</accession>
<protein>
    <recommendedName>
        <fullName evidence="6">ATM interactor</fullName>
    </recommendedName>
</protein>
<feature type="region of interest" description="Disordered" evidence="1">
    <location>
        <begin position="285"/>
        <end position="306"/>
    </location>
</feature>
<dbReference type="GO" id="GO:0000976">
    <property type="term" value="F:transcription cis-regulatory region binding"/>
    <property type="evidence" value="ECO:0007669"/>
    <property type="project" value="InterPro"/>
</dbReference>
<evidence type="ECO:0000256" key="1">
    <source>
        <dbReference type="SAM" id="MobiDB-lite"/>
    </source>
</evidence>
<dbReference type="Pfam" id="PF24761">
    <property type="entry name" value="C2H2_ASCIZ_4th"/>
    <property type="match status" value="1"/>
</dbReference>
<dbReference type="PANTHER" id="PTHR46664:SF1">
    <property type="entry name" value="ATM INTERACTOR"/>
    <property type="match status" value="1"/>
</dbReference>
<dbReference type="Pfam" id="PF24759">
    <property type="entry name" value="C2HC_ASCIZ"/>
    <property type="match status" value="1"/>
</dbReference>